<gene>
    <name evidence="2" type="ORF">NEF87_003256</name>
</gene>
<feature type="transmembrane region" description="Helical" evidence="1">
    <location>
        <begin position="223"/>
        <end position="244"/>
    </location>
</feature>
<feature type="transmembrane region" description="Helical" evidence="1">
    <location>
        <begin position="307"/>
        <end position="328"/>
    </location>
</feature>
<dbReference type="Proteomes" id="UP001208689">
    <property type="component" value="Chromosome"/>
</dbReference>
<protein>
    <submittedName>
        <fullName evidence="2">Uncharacterized protein</fullName>
    </submittedName>
</protein>
<organism evidence="2 3">
    <name type="scientific">Candidatus Lokiarchaeum ossiferum</name>
    <dbReference type="NCBI Taxonomy" id="2951803"/>
    <lineage>
        <taxon>Archaea</taxon>
        <taxon>Promethearchaeati</taxon>
        <taxon>Promethearchaeota</taxon>
        <taxon>Promethearchaeia</taxon>
        <taxon>Promethearchaeales</taxon>
        <taxon>Promethearchaeaceae</taxon>
        <taxon>Candidatus Lokiarchaeum</taxon>
    </lineage>
</organism>
<evidence type="ECO:0000256" key="1">
    <source>
        <dbReference type="SAM" id="Phobius"/>
    </source>
</evidence>
<reference evidence="2" key="1">
    <citation type="submission" date="2022-09" db="EMBL/GenBank/DDBJ databases">
        <title>Actin cytoskeleton and complex cell architecture in an #Asgard archaeon.</title>
        <authorList>
            <person name="Ponce Toledo R.I."/>
            <person name="Schleper C."/>
            <person name="Rodrigues Oliveira T."/>
            <person name="Wollweber F."/>
            <person name="Xu J."/>
            <person name="Rittmann S."/>
            <person name="Klingl A."/>
            <person name="Pilhofer M."/>
        </authorList>
    </citation>
    <scope>NUCLEOTIDE SEQUENCE</scope>
    <source>
        <strain evidence="2">B-35</strain>
    </source>
</reference>
<dbReference type="EMBL" id="CP104013">
    <property type="protein sequence ID" value="UYP46971.1"/>
    <property type="molecule type" value="Genomic_DNA"/>
</dbReference>
<feature type="transmembrane region" description="Helical" evidence="1">
    <location>
        <begin position="192"/>
        <end position="211"/>
    </location>
</feature>
<keyword evidence="3" id="KW-1185">Reference proteome</keyword>
<feature type="transmembrane region" description="Helical" evidence="1">
    <location>
        <begin position="127"/>
        <end position="149"/>
    </location>
</feature>
<feature type="transmembrane region" description="Helical" evidence="1">
    <location>
        <begin position="91"/>
        <end position="115"/>
    </location>
</feature>
<name>A0ABY6HU76_9ARCH</name>
<accession>A0ABY6HU76</accession>
<proteinExistence type="predicted"/>
<dbReference type="Pfam" id="PF22564">
    <property type="entry name" value="HAAS"/>
    <property type="match status" value="1"/>
</dbReference>
<feature type="transmembrane region" description="Helical" evidence="1">
    <location>
        <begin position="256"/>
        <end position="276"/>
    </location>
</feature>
<sequence length="344" mass="39080">MTNQQIKTFLKEIEEKLPEWLKDKKADVTDILDEIESHIWEKASEISHNDDPDELSIKQAIVSMGTPADIAKDYKKRGTPKFFISEELFPLYVRTLTVAISVIAGIAVLASIPWTGNFQFWKFLGDLWNAIFTTAVYVSFFATLIFVGLSMEGYLPEDLGVKGNMKLTYEFKVAHKEKGKGKKNKFYTPGEWFFGAVFGFVFGAILILQPIPQMSELFGTEMLAWFRLLGFLSIAEGTLNLFHIILQKSNITGHQFLKLLLIVVKILGIFLLLQLLENPDIITIISIENGVVISRPLVGYYLSSEKTFRTIVIVLLVFSGLGIMDEFYKMVSLRYKFNASQIEE</sequence>
<keyword evidence="1" id="KW-0812">Transmembrane</keyword>
<evidence type="ECO:0000313" key="3">
    <source>
        <dbReference type="Proteomes" id="UP001208689"/>
    </source>
</evidence>
<keyword evidence="1" id="KW-0472">Membrane</keyword>
<keyword evidence="1" id="KW-1133">Transmembrane helix</keyword>
<evidence type="ECO:0000313" key="2">
    <source>
        <dbReference type="EMBL" id="UYP46971.1"/>
    </source>
</evidence>